<dbReference type="AlphaFoldDB" id="A0A3B3HF12"/>
<keyword evidence="10" id="KW-1185">Reference proteome</keyword>
<dbReference type="FunFam" id="3.40.50.300:FF:000493">
    <property type="entry name" value="Guanine nucleotide-binding protein-like 3-like protein"/>
    <property type="match status" value="1"/>
</dbReference>
<accession>A0A3B3HF12</accession>
<reference evidence="9 10" key="1">
    <citation type="journal article" date="2007" name="Nature">
        <title>The medaka draft genome and insights into vertebrate genome evolution.</title>
        <authorList>
            <person name="Kasahara M."/>
            <person name="Naruse K."/>
            <person name="Sasaki S."/>
            <person name="Nakatani Y."/>
            <person name="Qu W."/>
            <person name="Ahsan B."/>
            <person name="Yamada T."/>
            <person name="Nagayasu Y."/>
            <person name="Doi K."/>
            <person name="Kasai Y."/>
            <person name="Jindo T."/>
            <person name="Kobayashi D."/>
            <person name="Shimada A."/>
            <person name="Toyoda A."/>
            <person name="Kuroki Y."/>
            <person name="Fujiyama A."/>
            <person name="Sasaki T."/>
            <person name="Shimizu A."/>
            <person name="Asakawa S."/>
            <person name="Shimizu N."/>
            <person name="Hashimoto S."/>
            <person name="Yang J."/>
            <person name="Lee Y."/>
            <person name="Matsushima K."/>
            <person name="Sugano S."/>
            <person name="Sakaizumi M."/>
            <person name="Narita T."/>
            <person name="Ohishi K."/>
            <person name="Haga S."/>
            <person name="Ohta F."/>
            <person name="Nomoto H."/>
            <person name="Nogata K."/>
            <person name="Morishita T."/>
            <person name="Endo T."/>
            <person name="Shin-I T."/>
            <person name="Takeda H."/>
            <person name="Morishita S."/>
            <person name="Kohara Y."/>
        </authorList>
    </citation>
    <scope>NUCLEOTIDE SEQUENCE [LARGE SCALE GENOMIC DNA]</scope>
    <source>
        <strain evidence="9 10">Hd-rR</strain>
    </source>
</reference>
<feature type="compositionally biased region" description="Basic and acidic residues" evidence="7">
    <location>
        <begin position="57"/>
        <end position="96"/>
    </location>
</feature>
<dbReference type="SUPFAM" id="SSF52540">
    <property type="entry name" value="P-loop containing nucleoside triphosphate hydrolases"/>
    <property type="match status" value="1"/>
</dbReference>
<dbReference type="Pfam" id="PF01926">
    <property type="entry name" value="MMR_HSR1"/>
    <property type="match status" value="1"/>
</dbReference>
<dbReference type="Proteomes" id="UP000001038">
    <property type="component" value="Chromosome 5"/>
</dbReference>
<dbReference type="GeneTree" id="ENSGT00940000158320"/>
<dbReference type="Bgee" id="ENSORLG00000016030">
    <property type="expression patterns" value="Expressed in gastrula and 14 other cell types or tissues"/>
</dbReference>
<sequence>MKRPKLKKASKRLSCSKRYKIQRKVREHHRKLRKEAKKKGVSKRVKKDLGVPSSAPFKEEVLREAEQRKLQIEEEKERQRQANKEERAKKRKKEEAASNETGPQAKKTRKDALARKQAAVNRSSKQFLCAELNKVIDASDVIVEVLDARDPQGSRCPQLEEAVLQREGNKKILLLLNKIDLVPKENLEKWIGFLQKEFPVVAFKASTLIQDKTLQAKKSRIVASNDILDKSRGVACFGSSCLSDLLMSFASKTQSEAKLKVGIVGFPNVGKSSLINSMKGILACNAGVKRGITKSMQEVHISKNVKLIDSPGIVASPTNPPASMALRSLQVEEGQDSVLEAAQTLLKQCDKTQVMLQYNVPDYRNSLEFLTMLAKKRGYLQKGGVPDTQQAATTFLSDWTGAKLSYHCKVPGTHILPAYLMDSVVAEMQNGWNLKRLKAGNEETLNGVKFPNPASSISFVSKGPTSGLLSVSEEQPDAANTGEEQNKEAEQTPVDSNDAEEKTEKTSQNKKLMVQFESSALEVNLTATSADDAYDFNVHFK</sequence>
<name>A0A3B3HF12_ORYLA</name>
<evidence type="ECO:0000256" key="7">
    <source>
        <dbReference type="SAM" id="MobiDB-lite"/>
    </source>
</evidence>
<dbReference type="GO" id="GO:0005730">
    <property type="term" value="C:nucleolus"/>
    <property type="evidence" value="ECO:0007669"/>
    <property type="project" value="UniProtKB-SubCell"/>
</dbReference>
<evidence type="ECO:0000256" key="1">
    <source>
        <dbReference type="ARBA" id="ARBA00004604"/>
    </source>
</evidence>
<keyword evidence="5" id="KW-0342">GTP-binding</keyword>
<keyword evidence="4" id="KW-0175">Coiled coil</keyword>
<dbReference type="InterPro" id="IPR023179">
    <property type="entry name" value="GTP-bd_ortho_bundle_sf"/>
</dbReference>
<dbReference type="FunFam" id="1.10.1580.10:FF:000002">
    <property type="entry name" value="Guanine nucleotide-binding protein-like 3 (nucleolar)-like"/>
    <property type="match status" value="1"/>
</dbReference>
<evidence type="ECO:0000259" key="8">
    <source>
        <dbReference type="PROSITE" id="PS51721"/>
    </source>
</evidence>
<reference evidence="9" key="2">
    <citation type="submission" date="2025-08" db="UniProtKB">
        <authorList>
            <consortium name="Ensembl"/>
        </authorList>
    </citation>
    <scope>IDENTIFICATION</scope>
    <source>
        <strain evidence="9">Hd-rR</strain>
    </source>
</reference>
<organism evidence="9 10">
    <name type="scientific">Oryzias latipes</name>
    <name type="common">Japanese rice fish</name>
    <name type="synonym">Japanese killifish</name>
    <dbReference type="NCBI Taxonomy" id="8090"/>
    <lineage>
        <taxon>Eukaryota</taxon>
        <taxon>Metazoa</taxon>
        <taxon>Chordata</taxon>
        <taxon>Craniata</taxon>
        <taxon>Vertebrata</taxon>
        <taxon>Euteleostomi</taxon>
        <taxon>Actinopterygii</taxon>
        <taxon>Neopterygii</taxon>
        <taxon>Teleostei</taxon>
        <taxon>Neoteleostei</taxon>
        <taxon>Acanthomorphata</taxon>
        <taxon>Ovalentaria</taxon>
        <taxon>Atherinomorphae</taxon>
        <taxon>Beloniformes</taxon>
        <taxon>Adrianichthyidae</taxon>
        <taxon>Oryziinae</taxon>
        <taxon>Oryzias</taxon>
    </lineage>
</organism>
<evidence type="ECO:0000256" key="6">
    <source>
        <dbReference type="ARBA" id="ARBA00023242"/>
    </source>
</evidence>
<evidence type="ECO:0000256" key="4">
    <source>
        <dbReference type="ARBA" id="ARBA00023054"/>
    </source>
</evidence>
<reference evidence="9" key="3">
    <citation type="submission" date="2025-09" db="UniProtKB">
        <authorList>
            <consortium name="Ensembl"/>
        </authorList>
    </citation>
    <scope>IDENTIFICATION</scope>
    <source>
        <strain evidence="9">Hd-rR</strain>
    </source>
</reference>
<dbReference type="Pfam" id="PF08701">
    <property type="entry name" value="GN3L_Grn1"/>
    <property type="match status" value="1"/>
</dbReference>
<dbReference type="PANTHER" id="PTHR11089:SF11">
    <property type="entry name" value="GUANINE NUCLEOTIDE-BINDING PROTEIN-LIKE 3"/>
    <property type="match status" value="1"/>
</dbReference>
<feature type="region of interest" description="Disordered" evidence="7">
    <location>
        <begin position="466"/>
        <end position="511"/>
    </location>
</feature>
<dbReference type="PANTHER" id="PTHR11089">
    <property type="entry name" value="GTP-BINDING PROTEIN-RELATED"/>
    <property type="match status" value="1"/>
</dbReference>
<proteinExistence type="predicted"/>
<dbReference type="CDD" id="cd04178">
    <property type="entry name" value="Nucleostemin_like"/>
    <property type="match status" value="1"/>
</dbReference>
<dbReference type="PRINTS" id="PR00326">
    <property type="entry name" value="GTP1OBG"/>
</dbReference>
<keyword evidence="6" id="KW-0539">Nucleus</keyword>
<evidence type="ECO:0000256" key="5">
    <source>
        <dbReference type="ARBA" id="ARBA00023134"/>
    </source>
</evidence>
<dbReference type="Gene3D" id="3.40.50.300">
    <property type="entry name" value="P-loop containing nucleotide triphosphate hydrolases"/>
    <property type="match status" value="1"/>
</dbReference>
<dbReference type="InterPro" id="IPR050755">
    <property type="entry name" value="TRAFAC_YlqF/YawG_RiboMat"/>
</dbReference>
<dbReference type="PROSITE" id="PS51721">
    <property type="entry name" value="G_CP"/>
    <property type="match status" value="1"/>
</dbReference>
<feature type="region of interest" description="Disordered" evidence="7">
    <location>
        <begin position="1"/>
        <end position="116"/>
    </location>
</feature>
<dbReference type="InterPro" id="IPR006073">
    <property type="entry name" value="GTP-bd"/>
</dbReference>
<dbReference type="InterPro" id="IPR014813">
    <property type="entry name" value="Gnl3_N_dom"/>
</dbReference>
<evidence type="ECO:0000313" key="10">
    <source>
        <dbReference type="Proteomes" id="UP000001038"/>
    </source>
</evidence>
<protein>
    <recommendedName>
        <fullName evidence="2">Guanine nucleotide-binding protein-like 3</fullName>
    </recommendedName>
</protein>
<feature type="domain" description="CP-type G" evidence="8">
    <location>
        <begin position="129"/>
        <end position="316"/>
    </location>
</feature>
<evidence type="ECO:0000313" key="9">
    <source>
        <dbReference type="Ensembl" id="ENSORLP00000030190.1"/>
    </source>
</evidence>
<dbReference type="OMA" id="FKLDGLW"/>
<feature type="compositionally biased region" description="Basic residues" evidence="7">
    <location>
        <begin position="1"/>
        <end position="46"/>
    </location>
</feature>
<comment type="subcellular location">
    <subcellularLocation>
        <location evidence="1">Nucleus</location>
        <location evidence="1">Nucleolus</location>
    </subcellularLocation>
</comment>
<dbReference type="Ensembl" id="ENSORLT00000036002.1">
    <property type="protein sequence ID" value="ENSORLP00000030190.1"/>
    <property type="gene ID" value="ENSORLG00000016030.2"/>
</dbReference>
<dbReference type="GeneID" id="101160806"/>
<keyword evidence="3" id="KW-0547">Nucleotide-binding</keyword>
<evidence type="ECO:0000256" key="3">
    <source>
        <dbReference type="ARBA" id="ARBA00022741"/>
    </source>
</evidence>
<gene>
    <name evidence="9" type="primary">GNL3</name>
    <name evidence="9" type="synonym">gnl3</name>
</gene>
<dbReference type="RefSeq" id="XP_004069207.1">
    <property type="nucleotide sequence ID" value="XM_004069159.4"/>
</dbReference>
<dbReference type="InterPro" id="IPR030378">
    <property type="entry name" value="G_CP_dom"/>
</dbReference>
<evidence type="ECO:0000256" key="2">
    <source>
        <dbReference type="ARBA" id="ARBA00016532"/>
    </source>
</evidence>
<dbReference type="OrthoDB" id="444945at2759"/>
<dbReference type="GO" id="GO:0005525">
    <property type="term" value="F:GTP binding"/>
    <property type="evidence" value="ECO:0007669"/>
    <property type="project" value="UniProtKB-KW"/>
</dbReference>
<dbReference type="KEGG" id="ola:101160806"/>
<dbReference type="InterPro" id="IPR027417">
    <property type="entry name" value="P-loop_NTPase"/>
</dbReference>
<dbReference type="Gene3D" id="1.10.1580.10">
    <property type="match status" value="1"/>
</dbReference>
<dbReference type="CTD" id="26354"/>